<organism evidence="1 2">
    <name type="scientific">Panagrolaimus sp. ES5</name>
    <dbReference type="NCBI Taxonomy" id="591445"/>
    <lineage>
        <taxon>Eukaryota</taxon>
        <taxon>Metazoa</taxon>
        <taxon>Ecdysozoa</taxon>
        <taxon>Nematoda</taxon>
        <taxon>Chromadorea</taxon>
        <taxon>Rhabditida</taxon>
        <taxon>Tylenchina</taxon>
        <taxon>Panagrolaimomorpha</taxon>
        <taxon>Panagrolaimoidea</taxon>
        <taxon>Panagrolaimidae</taxon>
        <taxon>Panagrolaimus</taxon>
    </lineage>
</organism>
<proteinExistence type="predicted"/>
<protein>
    <submittedName>
        <fullName evidence="2">ATP-dependent DNA helicase</fullName>
    </submittedName>
</protein>
<sequence>MDRNVYVESNSLGSSNATNDDTIDGLRAPSFEGLWAPSEVNNVESSRAENVIYGDGVEVETVREEETNVQRIPENSGATQPEFMEVVVEESDEENAKNEIERLKVIVNETYENFCHRAKQSKSTKLKARWNKGKKSAKERIEKLEKEIEERANSEVQSGEPILMGAMIDINRINADGLVLNNESELAAQVQESFDDYCKRLHKKKSEKLRREWNKKNMSAEEQIAKNDTERERIRLAKEAQSEKDRKRKREEARDLKNINKDNEGKAAKQRRLDNVRENMSTQRDNENADQTEARLNSQRELQNRLRENENEEEREERLNEMRQAYRERQQNPREEFGAANSENVEEFRTGPQDCECTNCEALHFVGETKMRNGAYDSCCNGGKVKVEIGPYPEELKRLMKREEGTDWRELDKNMLKYNTSMSFAYTKGEMRNLPGVFNYRIQGEMLHVLPRYTDPMPGQNPAFGQLWVLETNDAVEYRCQAPFASTCSREMFDFLHRIIEEKNKYAEIYKMLYEVEEEERVKAEREGREAKICKIVFKKATDNPSDVLAFPTVNEVAGIYICDENGDTPVSDLEVQRKCNEGERPKAEKISKYSEHVEPLTFVLFYPYGTGDFWFYNKPKNKDNPGMGKMTALQYYLYKLSRRRVNEDGENFNPLLFGGKLLCKYLVMSYMIVDNERMKFIRTHQKEFRVESYSGLRDYLNNYERRNGVTVGKSCILPSTYLMGPRNQSETWHDTMASTQKNGTPHTFMTMTCNPDHPDIVNNLYENQKACDRPDLVDTVFDLQVKDFIAQMKSGRFGKVKCFTYVTEFQKRGLPHIHSLWTFEEGWDNIDKINQFISAEFPDENDDPEGFELVVKHMTHRPCGRYDPNAMCMQDGKCKRGFLKEFCEQTELNEDSYPKYRRRDDGKTATINFKGSPFIIDNRSVVPYNMYLLKRYKCHINIEVVCSLRSVNYLYKYLFKGSAAIDIEVRANNEGVYDEVQSFLNARYICAHEAYHRLRKFKMHYCSESIERLQVHLSERQTVTLPNDPSEEEMVRAMMKKSKLLAFFDLNSENPEGVNKNLTYLDRDPSDPTIVYETFREACVARGLVESDQMYFDALDEGSYHNMPRQLRGLFARIVAHYDDVDVALHRQRGDEMRESLNNEQGEAFEAIRLKEECPRDSAACFFVDGPGGSGKSYLFNCLFSYFIGKHKKVTVMAWSGIAASLYENGRTCHNVFKLDFPFGDESNSGVNPSDDLGKSLKEVDVIIWDEAPMAPRHALEVVDKKLREIMNNDIPFGGKVLVLGGDFRQLPPVVKNATRNDVVRSSIKTSPLWQHFSANTFALKKNERADNVSDGFAEEILKIGDGSANDNEGKVKLPDECVTDGDLVDSIFHDVIEAKNFNGFASKAIISTLNSEVDAYNDKVIDLLDPETEKVYQAIDRVEAVGGEGESFAYAPEHFESIRPNGFPAYNLRLRENTVVMLMRNLSIKEGLCNGTRMLVKKLERNIIIAEKLTNVKEGEDPIVMIPRITLLDESSLYHVYRKQFPIRPAFALTVHKSQGQTFSSVGIDISKGVYAHGHLYVAISRTKAWHRLKIKLPSDEVNYSRNIVYCELLDVNPLENLQEERDLNPNWRPSQEESANVEDNEERMDFEDANDLQFQQVLANVYLNNEEETEDYGNDDDDMQNFLEHDD</sequence>
<evidence type="ECO:0000313" key="1">
    <source>
        <dbReference type="Proteomes" id="UP000887579"/>
    </source>
</evidence>
<accession>A0AC34FI22</accession>
<name>A0AC34FI22_9BILA</name>
<reference evidence="2" key="1">
    <citation type="submission" date="2022-11" db="UniProtKB">
        <authorList>
            <consortium name="WormBaseParasite"/>
        </authorList>
    </citation>
    <scope>IDENTIFICATION</scope>
</reference>
<dbReference type="WBParaSite" id="ES5_v2.g17003.t1">
    <property type="protein sequence ID" value="ES5_v2.g17003.t1"/>
    <property type="gene ID" value="ES5_v2.g17003"/>
</dbReference>
<evidence type="ECO:0000313" key="2">
    <source>
        <dbReference type="WBParaSite" id="ES5_v2.g17003.t1"/>
    </source>
</evidence>
<dbReference type="Proteomes" id="UP000887579">
    <property type="component" value="Unplaced"/>
</dbReference>